<proteinExistence type="predicted"/>
<dbReference type="InterPro" id="IPR029063">
    <property type="entry name" value="SAM-dependent_MTases_sf"/>
</dbReference>
<dbReference type="CDD" id="cd02440">
    <property type="entry name" value="AdoMet_MTases"/>
    <property type="match status" value="1"/>
</dbReference>
<organism evidence="5 6">
    <name type="scientific">Herminiimonas contaminans</name>
    <dbReference type="NCBI Taxonomy" id="1111140"/>
    <lineage>
        <taxon>Bacteria</taxon>
        <taxon>Pseudomonadati</taxon>
        <taxon>Pseudomonadota</taxon>
        <taxon>Betaproteobacteria</taxon>
        <taxon>Burkholderiales</taxon>
        <taxon>Oxalobacteraceae</taxon>
        <taxon>Herminiimonas</taxon>
    </lineage>
</organism>
<dbReference type="Pfam" id="PF13649">
    <property type="entry name" value="Methyltransf_25"/>
    <property type="match status" value="1"/>
</dbReference>
<dbReference type="SUPFAM" id="SSF53335">
    <property type="entry name" value="S-adenosyl-L-methionine-dependent methyltransferases"/>
    <property type="match status" value="1"/>
</dbReference>
<gene>
    <name evidence="5" type="ORF">IXC47_18090</name>
</gene>
<dbReference type="Gene3D" id="3.40.50.150">
    <property type="entry name" value="Vaccinia Virus protein VP39"/>
    <property type="match status" value="1"/>
</dbReference>
<evidence type="ECO:0000256" key="2">
    <source>
        <dbReference type="ARBA" id="ARBA00022679"/>
    </source>
</evidence>
<dbReference type="InterPro" id="IPR041698">
    <property type="entry name" value="Methyltransf_25"/>
</dbReference>
<evidence type="ECO:0000256" key="1">
    <source>
        <dbReference type="ARBA" id="ARBA00022603"/>
    </source>
</evidence>
<accession>A0ABS0EXV0</accession>
<dbReference type="GO" id="GO:0032259">
    <property type="term" value="P:methylation"/>
    <property type="evidence" value="ECO:0007669"/>
    <property type="project" value="UniProtKB-KW"/>
</dbReference>
<protein>
    <submittedName>
        <fullName evidence="5">Class I SAM-dependent methyltransferase</fullName>
    </submittedName>
</protein>
<dbReference type="EMBL" id="JADOEL010000021">
    <property type="protein sequence ID" value="MBF8179600.1"/>
    <property type="molecule type" value="Genomic_DNA"/>
</dbReference>
<comment type="caution">
    <text evidence="5">The sequence shown here is derived from an EMBL/GenBank/DDBJ whole genome shotgun (WGS) entry which is preliminary data.</text>
</comment>
<name>A0ABS0EXV0_9BURK</name>
<keyword evidence="2" id="KW-0808">Transferase</keyword>
<keyword evidence="1 5" id="KW-0489">Methyltransferase</keyword>
<reference evidence="5 6" key="1">
    <citation type="submission" date="2020-11" db="EMBL/GenBank/DDBJ databases">
        <title>WGS of Herminiimonas contaminans strain Marseille-Q4544 isolated from planarians Schmidtea mediterranea.</title>
        <authorList>
            <person name="Kangale L."/>
        </authorList>
    </citation>
    <scope>NUCLEOTIDE SEQUENCE [LARGE SCALE GENOMIC DNA]</scope>
    <source>
        <strain evidence="5 6">Marseille-Q4544</strain>
    </source>
</reference>
<sequence length="273" mass="30081">MNTEQTSLWNGDAGRAWVETQQLVEQMFQPIAGILVRDMSGASKVLDVGCGTGSTTLAASLQLGPQGICTGIDISQQMINAAKTAASGQGLTTHFICDDAQRHAFAPASFDLIISRFGVMFFDDPVAAFTNLRQAARTHAELRFIVWRSADENPFMTLAERVGRSLLPHIPLRKPDEPGQFAFADKERMLDILRASGWNRMHVEAIDVVCSFAEQDLLLYLSRMGPLGRALQHEDEQTRQSVIQLVRRGFEPYVHGKQVSFNAACWKVTASAG</sequence>
<evidence type="ECO:0000259" key="4">
    <source>
        <dbReference type="Pfam" id="PF13649"/>
    </source>
</evidence>
<evidence type="ECO:0000313" key="5">
    <source>
        <dbReference type="EMBL" id="MBF8179600.1"/>
    </source>
</evidence>
<keyword evidence="6" id="KW-1185">Reference proteome</keyword>
<dbReference type="GO" id="GO:0008168">
    <property type="term" value="F:methyltransferase activity"/>
    <property type="evidence" value="ECO:0007669"/>
    <property type="project" value="UniProtKB-KW"/>
</dbReference>
<dbReference type="PANTHER" id="PTHR43464">
    <property type="entry name" value="METHYLTRANSFERASE"/>
    <property type="match status" value="1"/>
</dbReference>
<dbReference type="RefSeq" id="WP_195876595.1">
    <property type="nucleotide sequence ID" value="NZ_JADOEL010000021.1"/>
</dbReference>
<evidence type="ECO:0000313" key="6">
    <source>
        <dbReference type="Proteomes" id="UP000657372"/>
    </source>
</evidence>
<keyword evidence="3" id="KW-0949">S-adenosyl-L-methionine</keyword>
<dbReference type="PANTHER" id="PTHR43464:SF19">
    <property type="entry name" value="UBIQUINONE BIOSYNTHESIS O-METHYLTRANSFERASE, MITOCHONDRIAL"/>
    <property type="match status" value="1"/>
</dbReference>
<feature type="domain" description="Methyltransferase" evidence="4">
    <location>
        <begin position="45"/>
        <end position="136"/>
    </location>
</feature>
<evidence type="ECO:0000256" key="3">
    <source>
        <dbReference type="ARBA" id="ARBA00022691"/>
    </source>
</evidence>
<dbReference type="Proteomes" id="UP000657372">
    <property type="component" value="Unassembled WGS sequence"/>
</dbReference>